<dbReference type="GO" id="GO:0005096">
    <property type="term" value="F:GTPase activator activity"/>
    <property type="evidence" value="ECO:0007669"/>
    <property type="project" value="InterPro"/>
</dbReference>
<dbReference type="AlphaFoldDB" id="A0A5C3MK92"/>
<dbReference type="GO" id="GO:1902412">
    <property type="term" value="P:regulation of mitotic cytokinesis"/>
    <property type="evidence" value="ECO:0007669"/>
    <property type="project" value="InterPro"/>
</dbReference>
<feature type="region of interest" description="Disordered" evidence="1">
    <location>
        <begin position="547"/>
        <end position="573"/>
    </location>
</feature>
<dbReference type="EMBL" id="ML213537">
    <property type="protein sequence ID" value="TFK45724.1"/>
    <property type="molecule type" value="Genomic_DNA"/>
</dbReference>
<feature type="region of interest" description="Disordered" evidence="1">
    <location>
        <begin position="358"/>
        <end position="440"/>
    </location>
</feature>
<feature type="compositionally biased region" description="Pro residues" evidence="1">
    <location>
        <begin position="203"/>
        <end position="219"/>
    </location>
</feature>
<feature type="compositionally biased region" description="Basic and acidic residues" evidence="1">
    <location>
        <begin position="250"/>
        <end position="263"/>
    </location>
</feature>
<dbReference type="OrthoDB" id="2554322at2759"/>
<feature type="region of interest" description="Disordered" evidence="1">
    <location>
        <begin position="716"/>
        <end position="741"/>
    </location>
</feature>
<gene>
    <name evidence="2" type="ORF">OE88DRAFT_1729514</name>
</gene>
<evidence type="ECO:0000256" key="1">
    <source>
        <dbReference type="SAM" id="MobiDB-lite"/>
    </source>
</evidence>
<feature type="compositionally biased region" description="Basic residues" evidence="1">
    <location>
        <begin position="175"/>
        <end position="185"/>
    </location>
</feature>
<feature type="compositionally biased region" description="Pro residues" evidence="1">
    <location>
        <begin position="25"/>
        <end position="45"/>
    </location>
</feature>
<dbReference type="Pfam" id="PF20162">
    <property type="entry name" value="Etd1"/>
    <property type="match status" value="1"/>
</dbReference>
<evidence type="ECO:0000313" key="3">
    <source>
        <dbReference type="Proteomes" id="UP000305948"/>
    </source>
</evidence>
<proteinExistence type="predicted"/>
<feature type="region of interest" description="Disordered" evidence="1">
    <location>
        <begin position="873"/>
        <end position="896"/>
    </location>
</feature>
<accession>A0A5C3MK92</accession>
<feature type="compositionally biased region" description="Low complexity" evidence="1">
    <location>
        <begin position="880"/>
        <end position="896"/>
    </location>
</feature>
<feature type="region of interest" description="Disordered" evidence="1">
    <location>
        <begin position="626"/>
        <end position="645"/>
    </location>
</feature>
<keyword evidence="3" id="KW-1185">Reference proteome</keyword>
<reference evidence="2 3" key="1">
    <citation type="journal article" date="2019" name="Nat. Ecol. Evol.">
        <title>Megaphylogeny resolves global patterns of mushroom evolution.</title>
        <authorList>
            <person name="Varga T."/>
            <person name="Krizsan K."/>
            <person name="Foldi C."/>
            <person name="Dima B."/>
            <person name="Sanchez-Garcia M."/>
            <person name="Sanchez-Ramirez S."/>
            <person name="Szollosi G.J."/>
            <person name="Szarkandi J.G."/>
            <person name="Papp V."/>
            <person name="Albert L."/>
            <person name="Andreopoulos W."/>
            <person name="Angelini C."/>
            <person name="Antonin V."/>
            <person name="Barry K.W."/>
            <person name="Bougher N.L."/>
            <person name="Buchanan P."/>
            <person name="Buyck B."/>
            <person name="Bense V."/>
            <person name="Catcheside P."/>
            <person name="Chovatia M."/>
            <person name="Cooper J."/>
            <person name="Damon W."/>
            <person name="Desjardin D."/>
            <person name="Finy P."/>
            <person name="Geml J."/>
            <person name="Haridas S."/>
            <person name="Hughes K."/>
            <person name="Justo A."/>
            <person name="Karasinski D."/>
            <person name="Kautmanova I."/>
            <person name="Kiss B."/>
            <person name="Kocsube S."/>
            <person name="Kotiranta H."/>
            <person name="LaButti K.M."/>
            <person name="Lechner B.E."/>
            <person name="Liimatainen K."/>
            <person name="Lipzen A."/>
            <person name="Lukacs Z."/>
            <person name="Mihaltcheva S."/>
            <person name="Morgado L.N."/>
            <person name="Niskanen T."/>
            <person name="Noordeloos M.E."/>
            <person name="Ohm R.A."/>
            <person name="Ortiz-Santana B."/>
            <person name="Ovrebo C."/>
            <person name="Racz N."/>
            <person name="Riley R."/>
            <person name="Savchenko A."/>
            <person name="Shiryaev A."/>
            <person name="Soop K."/>
            <person name="Spirin V."/>
            <person name="Szebenyi C."/>
            <person name="Tomsovsky M."/>
            <person name="Tulloss R.E."/>
            <person name="Uehling J."/>
            <person name="Grigoriev I.V."/>
            <person name="Vagvolgyi C."/>
            <person name="Papp T."/>
            <person name="Martin F.M."/>
            <person name="Miettinen O."/>
            <person name="Hibbett D.S."/>
            <person name="Nagy L.G."/>
        </authorList>
    </citation>
    <scope>NUCLEOTIDE SEQUENCE [LARGE SCALE GENOMIC DNA]</scope>
    <source>
        <strain evidence="2 3">OMC1185</strain>
    </source>
</reference>
<feature type="region of interest" description="Disordered" evidence="1">
    <location>
        <begin position="1"/>
        <end position="344"/>
    </location>
</feature>
<protein>
    <submittedName>
        <fullName evidence="2">Uncharacterized protein</fullName>
    </submittedName>
</protein>
<feature type="compositionally biased region" description="Pro residues" evidence="1">
    <location>
        <begin position="111"/>
        <end position="120"/>
    </location>
</feature>
<organism evidence="2 3">
    <name type="scientific">Heliocybe sulcata</name>
    <dbReference type="NCBI Taxonomy" id="5364"/>
    <lineage>
        <taxon>Eukaryota</taxon>
        <taxon>Fungi</taxon>
        <taxon>Dikarya</taxon>
        <taxon>Basidiomycota</taxon>
        <taxon>Agaricomycotina</taxon>
        <taxon>Agaricomycetes</taxon>
        <taxon>Gloeophyllales</taxon>
        <taxon>Gloeophyllaceae</taxon>
        <taxon>Heliocybe</taxon>
    </lineage>
</organism>
<evidence type="ECO:0000313" key="2">
    <source>
        <dbReference type="EMBL" id="TFK45724.1"/>
    </source>
</evidence>
<dbReference type="Proteomes" id="UP000305948">
    <property type="component" value="Unassembled WGS sequence"/>
</dbReference>
<name>A0A5C3MK92_9AGAM</name>
<feature type="compositionally biased region" description="Low complexity" evidence="1">
    <location>
        <begin position="310"/>
        <end position="339"/>
    </location>
</feature>
<sequence length="942" mass="102086">MTSTTQSPLRPASSENWDEDFDFPPDSPLQPGPSSPARIPIPPTPTENWDADFPSTSDTTPRRRRPPRPSPAPWPPENWDADYDYDLPPRGRRSSSPSSAEDRTITARARPPLPTPPPDAFPRSPTASLFSVPPSRESFAYGSTHALRPTLSGSSAPHHPVPRAFSGATTTAQRERRRLRKKSRPRPLDNNLIELVDIDPEEPTYPVPVPSTPDLPAPAQPELAVSSPHSRGVLSRIGSVGKRWGRRKRSAGEEGMDRERERAPPPPGMSTRTVTDPHSPGRARWFFRGGVAEGEVSEGDEEAGREGPRGRSVSTGTDTSVSVSVSASVSASVRESASGEGDVEHGFVRRMRRISLGAPVALRPRHRKTQSGVGTGLGSTASLKPRSETPSSKPRPSPPSSKPRPSPPSSNPRPSPPSLSSKARSETALPAPAKQSASLGRAAQLPVPVASGMGARRNSLGDLKGELMIPARISEAQGALRRDLELVREFAGSVDKLKQLQVTYAALVRDVQAAGVGVGREYEAVERRYRVVWECAELLVELGGAGAGAGGGGGSAPAMQVSHSAPERERERERRVTLASGWRASEGRHDLSARQMGLLREMLHTTGEGEGEGVDREWRWGVGGSTVTLPEHHHHEEGGKRRAGMSGVRDVLRMVKEGRGGRRRAKTSAEAGGWKLAPRRPSLASLFRIGRVREGEGEEEGEEEDWDEMDGMGTVKGRAHTQHKKEKEKARWGGGKSASVRSAPPLEGVAVRPADIGPLLESAREVEGRLGECVEEMRGLFEGCAWSGEGVLGGVVLAGERVGGCVSEAGRKCDWECGGAYVLKTVLRRTHSTRQVVPERRGARWLGDARPWFRCLKQRVSLPTARPERWGDDARLNRMLSEPPRSSPRARGGSSESRSLARRLSVCVRFEGQLLALKYLYIALGFGRHCELGLLRLVKLEA</sequence>
<dbReference type="InterPro" id="IPR045342">
    <property type="entry name" value="Etd1"/>
</dbReference>
<feature type="compositionally biased region" description="Basic and acidic residues" evidence="1">
    <location>
        <begin position="630"/>
        <end position="640"/>
    </location>
</feature>
<feature type="compositionally biased region" description="Pro residues" evidence="1">
    <location>
        <begin position="393"/>
        <end position="417"/>
    </location>
</feature>